<dbReference type="EMBL" id="FOYM01000035">
    <property type="protein sequence ID" value="SFR15295.1"/>
    <property type="molecule type" value="Genomic_DNA"/>
</dbReference>
<sequence>MNVCRASFRTGMRAETFLRLFCRESVVLSYHREAAQGAAFDLGSC</sequence>
<proteinExistence type="predicted"/>
<organism evidence="1 2">
    <name type="scientific">Desulfoscipio geothermicus DSM 3669</name>
    <dbReference type="NCBI Taxonomy" id="1121426"/>
    <lineage>
        <taxon>Bacteria</taxon>
        <taxon>Bacillati</taxon>
        <taxon>Bacillota</taxon>
        <taxon>Clostridia</taxon>
        <taxon>Eubacteriales</taxon>
        <taxon>Desulfallaceae</taxon>
        <taxon>Desulfoscipio</taxon>
    </lineage>
</organism>
<keyword evidence="2" id="KW-1185">Reference proteome</keyword>
<dbReference type="AlphaFoldDB" id="A0A1I6EC62"/>
<name>A0A1I6EC62_9FIRM</name>
<evidence type="ECO:0000313" key="1">
    <source>
        <dbReference type="EMBL" id="SFR15295.1"/>
    </source>
</evidence>
<protein>
    <submittedName>
        <fullName evidence="1">Uncharacterized protein</fullName>
    </submittedName>
</protein>
<reference evidence="2" key="1">
    <citation type="submission" date="2016-10" db="EMBL/GenBank/DDBJ databases">
        <authorList>
            <person name="Varghese N."/>
            <person name="Submissions S."/>
        </authorList>
    </citation>
    <scope>NUCLEOTIDE SEQUENCE [LARGE SCALE GENOMIC DNA]</scope>
    <source>
        <strain evidence="2">DSM 3669</strain>
    </source>
</reference>
<evidence type="ECO:0000313" key="2">
    <source>
        <dbReference type="Proteomes" id="UP000199584"/>
    </source>
</evidence>
<gene>
    <name evidence="1" type="ORF">SAMN05660706_13514</name>
</gene>
<dbReference type="Proteomes" id="UP000199584">
    <property type="component" value="Unassembled WGS sequence"/>
</dbReference>
<accession>A0A1I6EC62</accession>